<evidence type="ECO:0000313" key="4">
    <source>
        <dbReference type="EMBL" id="WED42764.1"/>
    </source>
</evidence>
<protein>
    <submittedName>
        <fullName evidence="4">Response regulator</fullName>
    </submittedName>
</protein>
<proteinExistence type="predicted"/>
<gene>
    <name evidence="4" type="ORF">PXX05_12795</name>
</gene>
<dbReference type="Proteomes" id="UP001222087">
    <property type="component" value="Chromosome"/>
</dbReference>
<dbReference type="Gene3D" id="3.40.50.2300">
    <property type="match status" value="1"/>
</dbReference>
<keyword evidence="1 2" id="KW-0597">Phosphoprotein</keyword>
<evidence type="ECO:0000256" key="1">
    <source>
        <dbReference type="ARBA" id="ARBA00022553"/>
    </source>
</evidence>
<reference evidence="4 5" key="1">
    <citation type="submission" date="2023-02" db="EMBL/GenBank/DDBJ databases">
        <title>Genome Sequence of L. cardiaca H63T.</title>
        <authorList>
            <person name="Lopez A.E."/>
            <person name="Cianciotto N.P."/>
        </authorList>
    </citation>
    <scope>NUCLEOTIDE SEQUENCE [LARGE SCALE GENOMIC DNA]</scope>
    <source>
        <strain evidence="4 5">H63</strain>
    </source>
</reference>
<name>A0ABY8AQP9_9GAMM</name>
<dbReference type="InterPro" id="IPR050595">
    <property type="entry name" value="Bact_response_regulator"/>
</dbReference>
<dbReference type="SUPFAM" id="SSF52172">
    <property type="entry name" value="CheY-like"/>
    <property type="match status" value="1"/>
</dbReference>
<dbReference type="InterPro" id="IPR011006">
    <property type="entry name" value="CheY-like_superfamily"/>
</dbReference>
<evidence type="ECO:0000259" key="3">
    <source>
        <dbReference type="PROSITE" id="PS50110"/>
    </source>
</evidence>
<evidence type="ECO:0000256" key="2">
    <source>
        <dbReference type="PROSITE-ProRule" id="PRU00169"/>
    </source>
</evidence>
<dbReference type="InterPro" id="IPR001789">
    <property type="entry name" value="Sig_transdc_resp-reg_receiver"/>
</dbReference>
<dbReference type="EMBL" id="CP119078">
    <property type="protein sequence ID" value="WED42764.1"/>
    <property type="molecule type" value="Genomic_DNA"/>
</dbReference>
<dbReference type="PROSITE" id="PS50110">
    <property type="entry name" value="RESPONSE_REGULATORY"/>
    <property type="match status" value="1"/>
</dbReference>
<dbReference type="SMART" id="SM00448">
    <property type="entry name" value="REC"/>
    <property type="match status" value="1"/>
</dbReference>
<dbReference type="PANTHER" id="PTHR44591:SF3">
    <property type="entry name" value="RESPONSE REGULATORY DOMAIN-CONTAINING PROTEIN"/>
    <property type="match status" value="1"/>
</dbReference>
<sequence length="133" mass="14889">MTKKLTNILYAEDEEDIRSIAQIALEDIGGFSVKYCTNGEEVLSVAQTFIPDLILLDVMMPVKDGPTTLCELRQIKGFSLIPAVFMTAKIQAKEIEEYKALGVVDIIAKPFDPIMLADELNKIWIQCHGKSRE</sequence>
<dbReference type="RefSeq" id="WP_275088580.1">
    <property type="nucleotide sequence ID" value="NZ_CP119078.1"/>
</dbReference>
<organism evidence="4 5">
    <name type="scientific">Legionella cardiaca</name>
    <dbReference type="NCBI Taxonomy" id="1071983"/>
    <lineage>
        <taxon>Bacteria</taxon>
        <taxon>Pseudomonadati</taxon>
        <taxon>Pseudomonadota</taxon>
        <taxon>Gammaproteobacteria</taxon>
        <taxon>Legionellales</taxon>
        <taxon>Legionellaceae</taxon>
        <taxon>Legionella</taxon>
    </lineage>
</organism>
<feature type="modified residue" description="4-aspartylphosphate" evidence="2">
    <location>
        <position position="57"/>
    </location>
</feature>
<feature type="domain" description="Response regulatory" evidence="3">
    <location>
        <begin position="7"/>
        <end position="124"/>
    </location>
</feature>
<keyword evidence="5" id="KW-1185">Reference proteome</keyword>
<dbReference type="Pfam" id="PF00072">
    <property type="entry name" value="Response_reg"/>
    <property type="match status" value="1"/>
</dbReference>
<dbReference type="PANTHER" id="PTHR44591">
    <property type="entry name" value="STRESS RESPONSE REGULATOR PROTEIN 1"/>
    <property type="match status" value="1"/>
</dbReference>
<accession>A0ABY8AQP9</accession>
<evidence type="ECO:0000313" key="5">
    <source>
        <dbReference type="Proteomes" id="UP001222087"/>
    </source>
</evidence>